<dbReference type="OrthoDB" id="2898509at2759"/>
<dbReference type="EMBL" id="NBSH01000004">
    <property type="protein sequence ID" value="ORX38238.1"/>
    <property type="molecule type" value="Genomic_DNA"/>
</dbReference>
<dbReference type="InterPro" id="IPR036291">
    <property type="entry name" value="NAD(P)-bd_dom_sf"/>
</dbReference>
<dbReference type="InParanoid" id="A0A1Y1UJL2"/>
<dbReference type="STRING" id="4999.A0A1Y1UJL2"/>
<dbReference type="SUPFAM" id="SSF51735">
    <property type="entry name" value="NAD(P)-binding Rossmann-fold domains"/>
    <property type="match status" value="1"/>
</dbReference>
<gene>
    <name evidence="1" type="ORF">BD324DRAFT_344219</name>
</gene>
<name>A0A1Y1UJL2_9TREE</name>
<dbReference type="RefSeq" id="XP_021872160.1">
    <property type="nucleotide sequence ID" value="XM_022012534.1"/>
</dbReference>
<dbReference type="AlphaFoldDB" id="A0A1Y1UJL2"/>
<accession>A0A1Y1UJL2</accession>
<protein>
    <submittedName>
        <fullName evidence="1">Uncharacterized protein</fullName>
    </submittedName>
</protein>
<sequence length="160" mass="17646">MAALSTKYVSEYVSSLDLSTHARTVALFGGSNGIGEGVARKLASLGCRIIILGRDEINVDNMKREAKAMKPRGEMAEISFIKVDLLTESGMKDAVKKLKEEVGLHALDCTMLFQNGRPTGKVELTSDGILRMLIHDPYLRHEKGYAVQSLSRFVIFSLTR</sequence>
<comment type="caution">
    <text evidence="1">The sequence shown here is derived from an EMBL/GenBank/DDBJ whole genome shotgun (WGS) entry which is preliminary data.</text>
</comment>
<keyword evidence="2" id="KW-1185">Reference proteome</keyword>
<dbReference type="GeneID" id="33554342"/>
<organism evidence="1 2">
    <name type="scientific">Kockovaella imperatae</name>
    <dbReference type="NCBI Taxonomy" id="4999"/>
    <lineage>
        <taxon>Eukaryota</taxon>
        <taxon>Fungi</taxon>
        <taxon>Dikarya</taxon>
        <taxon>Basidiomycota</taxon>
        <taxon>Agaricomycotina</taxon>
        <taxon>Tremellomycetes</taxon>
        <taxon>Tremellales</taxon>
        <taxon>Cuniculitremaceae</taxon>
        <taxon>Kockovaella</taxon>
    </lineage>
</organism>
<dbReference type="Pfam" id="PF00106">
    <property type="entry name" value="adh_short"/>
    <property type="match status" value="1"/>
</dbReference>
<dbReference type="InterPro" id="IPR002347">
    <property type="entry name" value="SDR_fam"/>
</dbReference>
<dbReference type="CDD" id="cd05233">
    <property type="entry name" value="SDR_c"/>
    <property type="match status" value="1"/>
</dbReference>
<evidence type="ECO:0000313" key="2">
    <source>
        <dbReference type="Proteomes" id="UP000193218"/>
    </source>
</evidence>
<proteinExistence type="predicted"/>
<evidence type="ECO:0000313" key="1">
    <source>
        <dbReference type="EMBL" id="ORX38238.1"/>
    </source>
</evidence>
<dbReference type="Proteomes" id="UP000193218">
    <property type="component" value="Unassembled WGS sequence"/>
</dbReference>
<reference evidence="1 2" key="1">
    <citation type="submission" date="2017-03" db="EMBL/GenBank/DDBJ databases">
        <title>Widespread Adenine N6-methylation of Active Genes in Fungi.</title>
        <authorList>
            <consortium name="DOE Joint Genome Institute"/>
            <person name="Mondo S.J."/>
            <person name="Dannebaum R.O."/>
            <person name="Kuo R.C."/>
            <person name="Louie K.B."/>
            <person name="Bewick A.J."/>
            <person name="Labutti K."/>
            <person name="Haridas S."/>
            <person name="Kuo A."/>
            <person name="Salamov A."/>
            <person name="Ahrendt S.R."/>
            <person name="Lau R."/>
            <person name="Bowen B.P."/>
            <person name="Lipzen A."/>
            <person name="Sullivan W."/>
            <person name="Andreopoulos W.B."/>
            <person name="Clum A."/>
            <person name="Lindquist E."/>
            <person name="Daum C."/>
            <person name="Northen T.R."/>
            <person name="Ramamoorthy G."/>
            <person name="Schmitz R.J."/>
            <person name="Gryganskyi A."/>
            <person name="Culley D."/>
            <person name="Magnuson J."/>
            <person name="James T.Y."/>
            <person name="O'Malley M.A."/>
            <person name="Stajich J.E."/>
            <person name="Spatafora J.W."/>
            <person name="Visel A."/>
            <person name="Grigoriev I.V."/>
        </authorList>
    </citation>
    <scope>NUCLEOTIDE SEQUENCE [LARGE SCALE GENOMIC DNA]</scope>
    <source>
        <strain evidence="1 2">NRRL Y-17943</strain>
    </source>
</reference>
<dbReference type="Gene3D" id="3.40.50.720">
    <property type="entry name" value="NAD(P)-binding Rossmann-like Domain"/>
    <property type="match status" value="1"/>
</dbReference>